<dbReference type="Proteomes" id="UP000836402">
    <property type="component" value="Unassembled WGS sequence"/>
</dbReference>
<reference evidence="2" key="1">
    <citation type="submission" date="2016-04" db="EMBL/GenBank/DDBJ databases">
        <authorList>
            <person name="Nguyen H.D."/>
            <person name="Kesanakurti P."/>
            <person name="Cullis J."/>
            <person name="Levesque C.A."/>
            <person name="Hambleton S."/>
        </authorList>
    </citation>
    <scope>NUCLEOTIDE SEQUENCE</scope>
    <source>
        <strain evidence="2">DAOMC 238032</strain>
    </source>
</reference>
<dbReference type="Gene3D" id="3.40.50.80">
    <property type="entry name" value="Nucleotide-binding domain of ferredoxin-NADP reductase (FNR) module"/>
    <property type="match status" value="1"/>
</dbReference>
<reference evidence="2" key="2">
    <citation type="journal article" date="2019" name="IMA Fungus">
        <title>Genome sequencing and comparison of five Tilletia species to identify candidate genes for the detection of regulated species infecting wheat.</title>
        <authorList>
            <person name="Nguyen H.D.T."/>
            <person name="Sultana T."/>
            <person name="Kesanakurti P."/>
            <person name="Hambleton S."/>
        </authorList>
    </citation>
    <scope>NUCLEOTIDE SEQUENCE</scope>
    <source>
        <strain evidence="2">DAOMC 238032</strain>
    </source>
</reference>
<evidence type="ECO:0000313" key="1">
    <source>
        <dbReference type="EMBL" id="CAD6942822.1"/>
    </source>
</evidence>
<name>A0A177UTD1_9BASI</name>
<organism evidence="2 3">
    <name type="scientific">Tilletia caries</name>
    <name type="common">wheat bunt fungus</name>
    <dbReference type="NCBI Taxonomy" id="13290"/>
    <lineage>
        <taxon>Eukaryota</taxon>
        <taxon>Fungi</taxon>
        <taxon>Dikarya</taxon>
        <taxon>Basidiomycota</taxon>
        <taxon>Ustilaginomycotina</taxon>
        <taxon>Exobasidiomycetes</taxon>
        <taxon>Tilletiales</taxon>
        <taxon>Tilletiaceae</taxon>
        <taxon>Tilletia</taxon>
    </lineage>
</organism>
<evidence type="ECO:0000313" key="3">
    <source>
        <dbReference type="Proteomes" id="UP000077671"/>
    </source>
</evidence>
<dbReference type="Proteomes" id="UP000077671">
    <property type="component" value="Unassembled WGS sequence"/>
</dbReference>
<dbReference type="EMBL" id="LWDD02000108">
    <property type="protein sequence ID" value="KAE8263862.1"/>
    <property type="molecule type" value="Genomic_DNA"/>
</dbReference>
<reference evidence="1" key="3">
    <citation type="submission" date="2020-10" db="EMBL/GenBank/DDBJ databases">
        <authorList>
            <person name="Sedaghatjoo S."/>
        </authorList>
    </citation>
    <scope>NUCLEOTIDE SEQUENCE</scope>
    <source>
        <strain evidence="1">AZH3</strain>
    </source>
</reference>
<evidence type="ECO:0000313" key="4">
    <source>
        <dbReference type="Proteomes" id="UP000836402"/>
    </source>
</evidence>
<accession>A0A177UTD1</accession>
<evidence type="ECO:0000313" key="2">
    <source>
        <dbReference type="EMBL" id="KAE8263862.1"/>
    </source>
</evidence>
<protein>
    <recommendedName>
        <fullName evidence="5">FAD-binding FR-type domain-containing protein</fullName>
    </recommendedName>
</protein>
<comment type="caution">
    <text evidence="2">The sequence shown here is derived from an EMBL/GenBank/DDBJ whole genome shotgun (WGS) entry which is preliminary data.</text>
</comment>
<gene>
    <name evidence="2" type="ORF">A4X03_0g1364</name>
    <name evidence="1" type="ORF">JKIAZH3_G9352</name>
</gene>
<keyword evidence="4" id="KW-1185">Reference proteome</keyword>
<dbReference type="PANTHER" id="PTHR42815">
    <property type="entry name" value="FAD-BINDING, PUTATIVE (AFU_ORTHOLOGUE AFUA_6G07600)-RELATED"/>
    <property type="match status" value="1"/>
</dbReference>
<sequence length="784" mass="84380">MPVPSTWHPGSLIAQANLSWVDAVPPPVYIFNDGIDDHYSKFFSELEFVPLTTLDSQNRPWVSILGGNDGRRGFAGPVGVSVRREKEDVLEAGMTMRIHVPEGAPLNRNFDQGATSSSSAGGILRHTTGQPLVAGVGVMLHNRRRNKLNGFVQGFEHLSESEAKLTLGIDSTHGNCPKYINLRQLQSIPDPPASTLDAFEFLASKALPPSALEIIQQADVVFLGTRHTPRPRSDPAFANQSEALLGYRSDGDDARLCCNHRGGRPGFLRTYFDEEKGQTCIVLPDYSGNRFMESIGNMVTDPVAALAIPRFSFAGEGRGMDVLHITGSTETLFGDAAKKEIRGLNQVTKIWVDGFSLVRNALPLTVQATGPVDPSAKIDSRVGWSPYNPPVKFLASEASAEADGSHFSGGQTINAQLSRVQMHSPTLASFTWKIPGASLPDVRAGQHVIMDMSSHADSRLKAYSHMARHSGGEKDLNDDGVRSWTISFVDRDEADPDHVLVTTTLRKVDAGAVTSQLFNRARVAYDTDGKATLGHATLADALRQGVSLPTIKFNANVQAPVLGIGGEFTIPSISSDDHISPRPLRLTYLLNGIGVTPLLAHLQELARLVVHSSSTERPSWSSIAVAVAVFCRPDEAGVVRQLIERALSPVLNETSHSRVPFSVYAVLAQKGGSASSNGPQSAATKSDDVKVVFHPLNAARLDRNSLVARDNNPAGFNLLETIGVASGPDDADVVSAADVLAADAVFVCGTEAFERAVRNAIMAREEQQDADGRKVNILTESFNF</sequence>
<dbReference type="EMBL" id="CAJHJG010004644">
    <property type="protein sequence ID" value="CAD6942822.1"/>
    <property type="molecule type" value="Genomic_DNA"/>
</dbReference>
<evidence type="ECO:0008006" key="5">
    <source>
        <dbReference type="Google" id="ProtNLM"/>
    </source>
</evidence>
<dbReference type="PANTHER" id="PTHR42815:SF2">
    <property type="entry name" value="FAD-BINDING, PUTATIVE (AFU_ORTHOLOGUE AFUA_6G07600)-RELATED"/>
    <property type="match status" value="1"/>
</dbReference>
<dbReference type="AlphaFoldDB" id="A0A177UTD1"/>
<proteinExistence type="predicted"/>
<dbReference type="InterPro" id="IPR039261">
    <property type="entry name" value="FNR_nucleotide-bd"/>
</dbReference>